<evidence type="ECO:0000256" key="1">
    <source>
        <dbReference type="SAM" id="MobiDB-lite"/>
    </source>
</evidence>
<dbReference type="AlphaFoldDB" id="A0A433TMM7"/>
<dbReference type="Proteomes" id="UP000271974">
    <property type="component" value="Unassembled WGS sequence"/>
</dbReference>
<feature type="region of interest" description="Disordered" evidence="1">
    <location>
        <begin position="1"/>
        <end position="34"/>
    </location>
</feature>
<name>A0A433TMM7_ELYCH</name>
<evidence type="ECO:0000313" key="2">
    <source>
        <dbReference type="EMBL" id="RUS82781.1"/>
    </source>
</evidence>
<dbReference type="EMBL" id="RQTK01000271">
    <property type="protein sequence ID" value="RUS82781.1"/>
    <property type="molecule type" value="Genomic_DNA"/>
</dbReference>
<protein>
    <submittedName>
        <fullName evidence="2">Uncharacterized protein</fullName>
    </submittedName>
</protein>
<feature type="region of interest" description="Disordered" evidence="1">
    <location>
        <begin position="187"/>
        <end position="211"/>
    </location>
</feature>
<keyword evidence="3" id="KW-1185">Reference proteome</keyword>
<evidence type="ECO:0000313" key="3">
    <source>
        <dbReference type="Proteomes" id="UP000271974"/>
    </source>
</evidence>
<feature type="compositionally biased region" description="Polar residues" evidence="1">
    <location>
        <begin position="198"/>
        <end position="211"/>
    </location>
</feature>
<feature type="compositionally biased region" description="Basic and acidic residues" evidence="1">
    <location>
        <begin position="187"/>
        <end position="197"/>
    </location>
</feature>
<accession>A0A433TMM7</accession>
<gene>
    <name evidence="2" type="ORF">EGW08_009445</name>
</gene>
<organism evidence="2 3">
    <name type="scientific">Elysia chlorotica</name>
    <name type="common">Eastern emerald elysia</name>
    <name type="synonym">Sea slug</name>
    <dbReference type="NCBI Taxonomy" id="188477"/>
    <lineage>
        <taxon>Eukaryota</taxon>
        <taxon>Metazoa</taxon>
        <taxon>Spiralia</taxon>
        <taxon>Lophotrochozoa</taxon>
        <taxon>Mollusca</taxon>
        <taxon>Gastropoda</taxon>
        <taxon>Heterobranchia</taxon>
        <taxon>Euthyneura</taxon>
        <taxon>Panpulmonata</taxon>
        <taxon>Sacoglossa</taxon>
        <taxon>Placobranchoidea</taxon>
        <taxon>Plakobranchidae</taxon>
        <taxon>Elysia</taxon>
    </lineage>
</organism>
<comment type="caution">
    <text evidence="2">The sequence shown here is derived from an EMBL/GenBank/DDBJ whole genome shotgun (WGS) entry which is preliminary data.</text>
</comment>
<reference evidence="2 3" key="1">
    <citation type="submission" date="2019-01" db="EMBL/GenBank/DDBJ databases">
        <title>A draft genome assembly of the solar-powered sea slug Elysia chlorotica.</title>
        <authorList>
            <person name="Cai H."/>
            <person name="Li Q."/>
            <person name="Fang X."/>
            <person name="Li J."/>
            <person name="Curtis N.E."/>
            <person name="Altenburger A."/>
            <person name="Shibata T."/>
            <person name="Feng M."/>
            <person name="Maeda T."/>
            <person name="Schwartz J.A."/>
            <person name="Shigenobu S."/>
            <person name="Lundholm N."/>
            <person name="Nishiyama T."/>
            <person name="Yang H."/>
            <person name="Hasebe M."/>
            <person name="Li S."/>
            <person name="Pierce S.K."/>
            <person name="Wang J."/>
        </authorList>
    </citation>
    <scope>NUCLEOTIDE SEQUENCE [LARGE SCALE GENOMIC DNA]</scope>
    <source>
        <strain evidence="2">EC2010</strain>
        <tissue evidence="2">Whole organism of an adult</tissue>
    </source>
</reference>
<proteinExistence type="predicted"/>
<sequence length="211" mass="23483">MAPKKAKKKDEPEHETEAEVPPEADREQSPYDPYKELKYVASPCKPQTKKKMKITKIPVLKPRLVLSDTAYVPIPLTPLQTSRAQQDTHGSHTKGFSQTTIGSFIVGSRDKADTWASPSKPQTKKKMKITKIPVLKPRLVLSDTAYVPIPLTPLQTSRAQQDTHGSHTKGFSQTTIGSFIVGSERQSRCHIETEQKYQDSSCLSRSPNSAN</sequence>
<feature type="compositionally biased region" description="Basic and acidic residues" evidence="1">
    <location>
        <begin position="8"/>
        <end position="34"/>
    </location>
</feature>